<feature type="transmembrane region" description="Helical" evidence="8">
    <location>
        <begin position="127"/>
        <end position="148"/>
    </location>
</feature>
<protein>
    <submittedName>
        <fullName evidence="10">Glycosyltransferase family 39 protein</fullName>
    </submittedName>
</protein>
<dbReference type="Proteomes" id="UP000435649">
    <property type="component" value="Unassembled WGS sequence"/>
</dbReference>
<sequence>MAGMASRGGTAAGIRSGRGFLLMLGVIAGCAFLLRLGVWAELGAVNGGRNSVYAPSVLTDLATYMKLGREMAAGEYTGPFYYQPFYYAVFLPGCYLLSGGSIGFVIFVQSLLGAATSYLAGLASARLFGKTAGCIAAVFTAISTPLLLNTPYHQNETLQTFNLMLLFYLALRACECWNLKRWAAVGAVTGIAILTRGNINFFLPGLLAALIWAGRQHKAGPGRIAAAAGLFAAMVLLVQLPFALHNTRVTGKLSGPSTAADAVLALGNSPEAPAGGRDPELPAGPMEYPEAYGRMMNRAENGVGVPAQMFEWMRREPAAFFELQLRKLLLFWDWREIPNNVSLLGPGGGAESSLILRWLLPGRSLVLLPLGLAGLVLAAVRAYRRRDVRLWLLVYCAAAYWAATALFYILSRFRAPILPLVAVAAGGFASWFLRRWRRSPERRRQLLLCGGGGLVAAFWLVSSGYEFYRNNLEAALARFCRPDGTVVAFGGTPYRLDYGPMTFGGWSEIEMRRGQKLAKRFPDFDKPGEAEWTLLADSAGRLRFRVNGRTVTRAVEHPGLVKLRFPVMPESGLFLLEIVDFPGKCSLLFDRQRNYGRSELDGAPLDGEWLFRLYDSPDPVK</sequence>
<dbReference type="InterPro" id="IPR038731">
    <property type="entry name" value="RgtA/B/C-like"/>
</dbReference>
<evidence type="ECO:0000313" key="10">
    <source>
        <dbReference type="EMBL" id="MST98625.1"/>
    </source>
</evidence>
<name>A0A844G6W1_9BACT</name>
<dbReference type="InterPro" id="IPR050297">
    <property type="entry name" value="LipidA_mod_glycosyltrf_83"/>
</dbReference>
<dbReference type="PROSITE" id="PS51257">
    <property type="entry name" value="PROKAR_LIPOPROTEIN"/>
    <property type="match status" value="1"/>
</dbReference>
<feature type="transmembrane region" description="Helical" evidence="8">
    <location>
        <begin position="416"/>
        <end position="434"/>
    </location>
</feature>
<evidence type="ECO:0000256" key="5">
    <source>
        <dbReference type="ARBA" id="ARBA00022692"/>
    </source>
</evidence>
<dbReference type="PANTHER" id="PTHR33908">
    <property type="entry name" value="MANNOSYLTRANSFERASE YKCB-RELATED"/>
    <property type="match status" value="1"/>
</dbReference>
<keyword evidence="7 8" id="KW-0472">Membrane</keyword>
<accession>A0A844G6W1</accession>
<dbReference type="PANTHER" id="PTHR33908:SF11">
    <property type="entry name" value="MEMBRANE PROTEIN"/>
    <property type="match status" value="1"/>
</dbReference>
<comment type="caution">
    <text evidence="10">The sequence shown here is derived from an EMBL/GenBank/DDBJ whole genome shotgun (WGS) entry which is preliminary data.</text>
</comment>
<dbReference type="Pfam" id="PF13231">
    <property type="entry name" value="PMT_2"/>
    <property type="match status" value="1"/>
</dbReference>
<keyword evidence="4 10" id="KW-0808">Transferase</keyword>
<dbReference type="GO" id="GO:0009103">
    <property type="term" value="P:lipopolysaccharide biosynthetic process"/>
    <property type="evidence" value="ECO:0007669"/>
    <property type="project" value="UniProtKB-ARBA"/>
</dbReference>
<reference evidence="10 11" key="1">
    <citation type="submission" date="2019-08" db="EMBL/GenBank/DDBJ databases">
        <title>In-depth cultivation of the pig gut microbiome towards novel bacterial diversity and tailored functional studies.</title>
        <authorList>
            <person name="Wylensek D."/>
            <person name="Hitch T.C.A."/>
            <person name="Clavel T."/>
        </authorList>
    </citation>
    <scope>NUCLEOTIDE SEQUENCE [LARGE SCALE GENOMIC DNA]</scope>
    <source>
        <strain evidence="10 11">BBE-744-WT-12</strain>
    </source>
</reference>
<keyword evidence="5 8" id="KW-0812">Transmembrane</keyword>
<dbReference type="AlphaFoldDB" id="A0A844G6W1"/>
<evidence type="ECO:0000256" key="1">
    <source>
        <dbReference type="ARBA" id="ARBA00004651"/>
    </source>
</evidence>
<evidence type="ECO:0000256" key="7">
    <source>
        <dbReference type="ARBA" id="ARBA00023136"/>
    </source>
</evidence>
<keyword evidence="2" id="KW-1003">Cell membrane</keyword>
<dbReference type="GO" id="GO:0016763">
    <property type="term" value="F:pentosyltransferase activity"/>
    <property type="evidence" value="ECO:0007669"/>
    <property type="project" value="TreeGrafter"/>
</dbReference>
<feature type="transmembrane region" description="Helical" evidence="8">
    <location>
        <begin position="187"/>
        <end position="212"/>
    </location>
</feature>
<comment type="subcellular location">
    <subcellularLocation>
        <location evidence="1">Cell membrane</location>
        <topology evidence="1">Multi-pass membrane protein</topology>
    </subcellularLocation>
</comment>
<feature type="domain" description="Glycosyltransferase RgtA/B/C/D-like" evidence="9">
    <location>
        <begin position="84"/>
        <end position="236"/>
    </location>
</feature>
<keyword evidence="6 8" id="KW-1133">Transmembrane helix</keyword>
<feature type="transmembrane region" description="Helical" evidence="8">
    <location>
        <begin position="224"/>
        <end position="244"/>
    </location>
</feature>
<evidence type="ECO:0000256" key="2">
    <source>
        <dbReference type="ARBA" id="ARBA00022475"/>
    </source>
</evidence>
<gene>
    <name evidence="10" type="ORF">FYJ85_16420</name>
</gene>
<feature type="transmembrane region" description="Helical" evidence="8">
    <location>
        <begin position="20"/>
        <end position="40"/>
    </location>
</feature>
<feature type="transmembrane region" description="Helical" evidence="8">
    <location>
        <begin position="390"/>
        <end position="410"/>
    </location>
</feature>
<dbReference type="EMBL" id="VUNS01000021">
    <property type="protein sequence ID" value="MST98625.1"/>
    <property type="molecule type" value="Genomic_DNA"/>
</dbReference>
<evidence type="ECO:0000259" key="9">
    <source>
        <dbReference type="Pfam" id="PF13231"/>
    </source>
</evidence>
<keyword evidence="3" id="KW-0328">Glycosyltransferase</keyword>
<evidence type="ECO:0000313" key="11">
    <source>
        <dbReference type="Proteomes" id="UP000435649"/>
    </source>
</evidence>
<evidence type="ECO:0000256" key="4">
    <source>
        <dbReference type="ARBA" id="ARBA00022679"/>
    </source>
</evidence>
<proteinExistence type="predicted"/>
<evidence type="ECO:0000256" key="3">
    <source>
        <dbReference type="ARBA" id="ARBA00022676"/>
    </source>
</evidence>
<evidence type="ECO:0000256" key="8">
    <source>
        <dbReference type="SAM" id="Phobius"/>
    </source>
</evidence>
<organism evidence="10 11">
    <name type="scientific">Victivallis lenta</name>
    <dbReference type="NCBI Taxonomy" id="2606640"/>
    <lineage>
        <taxon>Bacteria</taxon>
        <taxon>Pseudomonadati</taxon>
        <taxon>Lentisphaerota</taxon>
        <taxon>Lentisphaeria</taxon>
        <taxon>Victivallales</taxon>
        <taxon>Victivallaceae</taxon>
        <taxon>Victivallis</taxon>
    </lineage>
</organism>
<feature type="transmembrane region" description="Helical" evidence="8">
    <location>
        <begin position="446"/>
        <end position="468"/>
    </location>
</feature>
<feature type="transmembrane region" description="Helical" evidence="8">
    <location>
        <begin position="85"/>
        <end position="115"/>
    </location>
</feature>
<evidence type="ECO:0000256" key="6">
    <source>
        <dbReference type="ARBA" id="ARBA00022989"/>
    </source>
</evidence>
<keyword evidence="11" id="KW-1185">Reference proteome</keyword>
<dbReference type="GO" id="GO:0005886">
    <property type="term" value="C:plasma membrane"/>
    <property type="evidence" value="ECO:0007669"/>
    <property type="project" value="UniProtKB-SubCell"/>
</dbReference>